<dbReference type="EMBL" id="ML119128">
    <property type="protein sequence ID" value="RPB12582.1"/>
    <property type="molecule type" value="Genomic_DNA"/>
</dbReference>
<dbReference type="OrthoDB" id="10003767at2759"/>
<dbReference type="SUPFAM" id="SSF56112">
    <property type="entry name" value="Protein kinase-like (PK-like)"/>
    <property type="match status" value="1"/>
</dbReference>
<dbReference type="InterPro" id="IPR011009">
    <property type="entry name" value="Kinase-like_dom_sf"/>
</dbReference>
<organism evidence="2 3">
    <name type="scientific">Morchella conica CCBAS932</name>
    <dbReference type="NCBI Taxonomy" id="1392247"/>
    <lineage>
        <taxon>Eukaryota</taxon>
        <taxon>Fungi</taxon>
        <taxon>Dikarya</taxon>
        <taxon>Ascomycota</taxon>
        <taxon>Pezizomycotina</taxon>
        <taxon>Pezizomycetes</taxon>
        <taxon>Pezizales</taxon>
        <taxon>Morchellaceae</taxon>
        <taxon>Morchella</taxon>
    </lineage>
</organism>
<dbReference type="STRING" id="1392247.A0A3N4KTG0"/>
<sequence length="494" mass="55584">MQKPSSTTHKPPDPTQKSLKPPSSTWKDVIPSIRLSKPVQSITSRLSTASSSSSSSSSDSSIMSRTSTIDYGHETFPTFSKKILELLHHIGTLNLPSIRITPKTAIDITRMPGGNSYRIIGITLTTPTPTKKTAKEDQKDHYILRLPRHETTPTTNLLRAVSTMYHLEKHTPIRTPITVVYDPDGGKDTSDCPLSLPYILQTRLPGKPLAEALPEMSFPQRCAFVRQLVNLLTDMDKTQFPRAGVLVPAAVAAERKGMVVVDSFDIPGVADEALRSRIQAYPEQTTRDMLLTQLETWRLFWQHRETSGGEAELAMGYIDRLIETTREMERYGCCLGDNVNVLYHPALTPQKIFVQRRGSSSSGEWVVSGVLGWDETVSVPRIMAHRAPSWLWRSGAEEGWQMADERHDCAIPASAESAEVKKLFEIEAESAIPRFLEYAYRPRYRMVRRLCWFAVWGVRFEEDVLGVAAFLREWDEMKKDPNLGWAVKGVWGEG</sequence>
<feature type="compositionally biased region" description="Polar residues" evidence="1">
    <location>
        <begin position="1"/>
        <end position="26"/>
    </location>
</feature>
<dbReference type="Proteomes" id="UP000277580">
    <property type="component" value="Unassembled WGS sequence"/>
</dbReference>
<evidence type="ECO:0000256" key="1">
    <source>
        <dbReference type="SAM" id="MobiDB-lite"/>
    </source>
</evidence>
<keyword evidence="3" id="KW-1185">Reference proteome</keyword>
<name>A0A3N4KTG0_9PEZI</name>
<dbReference type="AlphaFoldDB" id="A0A3N4KTG0"/>
<dbReference type="PANTHER" id="PTHR21310">
    <property type="entry name" value="AMINOGLYCOSIDE PHOSPHOTRANSFERASE-RELATED-RELATED"/>
    <property type="match status" value="1"/>
</dbReference>
<evidence type="ECO:0000313" key="2">
    <source>
        <dbReference type="EMBL" id="RPB12582.1"/>
    </source>
</evidence>
<reference evidence="2 3" key="1">
    <citation type="journal article" date="2018" name="Nat. Ecol. Evol.">
        <title>Pezizomycetes genomes reveal the molecular basis of ectomycorrhizal truffle lifestyle.</title>
        <authorList>
            <person name="Murat C."/>
            <person name="Payen T."/>
            <person name="Noel B."/>
            <person name="Kuo A."/>
            <person name="Morin E."/>
            <person name="Chen J."/>
            <person name="Kohler A."/>
            <person name="Krizsan K."/>
            <person name="Balestrini R."/>
            <person name="Da Silva C."/>
            <person name="Montanini B."/>
            <person name="Hainaut M."/>
            <person name="Levati E."/>
            <person name="Barry K.W."/>
            <person name="Belfiori B."/>
            <person name="Cichocki N."/>
            <person name="Clum A."/>
            <person name="Dockter R.B."/>
            <person name="Fauchery L."/>
            <person name="Guy J."/>
            <person name="Iotti M."/>
            <person name="Le Tacon F."/>
            <person name="Lindquist E.A."/>
            <person name="Lipzen A."/>
            <person name="Malagnac F."/>
            <person name="Mello A."/>
            <person name="Molinier V."/>
            <person name="Miyauchi S."/>
            <person name="Poulain J."/>
            <person name="Riccioni C."/>
            <person name="Rubini A."/>
            <person name="Sitrit Y."/>
            <person name="Splivallo R."/>
            <person name="Traeger S."/>
            <person name="Wang M."/>
            <person name="Zifcakova L."/>
            <person name="Wipf D."/>
            <person name="Zambonelli A."/>
            <person name="Paolocci F."/>
            <person name="Nowrousian M."/>
            <person name="Ottonello S."/>
            <person name="Baldrian P."/>
            <person name="Spatafora J.W."/>
            <person name="Henrissat B."/>
            <person name="Nagy L.G."/>
            <person name="Aury J.M."/>
            <person name="Wincker P."/>
            <person name="Grigoriev I.V."/>
            <person name="Bonfante P."/>
            <person name="Martin F.M."/>
        </authorList>
    </citation>
    <scope>NUCLEOTIDE SEQUENCE [LARGE SCALE GENOMIC DNA]</scope>
    <source>
        <strain evidence="2 3">CCBAS932</strain>
    </source>
</reference>
<dbReference type="PANTHER" id="PTHR21310:SF56">
    <property type="entry name" value="AMINOGLYCOSIDE PHOSPHOTRANSFERASE DOMAIN-CONTAINING PROTEIN"/>
    <property type="match status" value="1"/>
</dbReference>
<evidence type="ECO:0008006" key="4">
    <source>
        <dbReference type="Google" id="ProtNLM"/>
    </source>
</evidence>
<protein>
    <recommendedName>
        <fullName evidence="4">Aminoglycoside phosphotransferase domain-containing protein</fullName>
    </recommendedName>
</protein>
<gene>
    <name evidence="2" type="ORF">P167DRAFT_545478</name>
</gene>
<dbReference type="InterPro" id="IPR051678">
    <property type="entry name" value="AGP_Transferase"/>
</dbReference>
<accession>A0A3N4KTG0</accession>
<dbReference type="InParanoid" id="A0A3N4KTG0"/>
<feature type="region of interest" description="Disordered" evidence="1">
    <location>
        <begin position="1"/>
        <end position="64"/>
    </location>
</feature>
<evidence type="ECO:0000313" key="3">
    <source>
        <dbReference type="Proteomes" id="UP000277580"/>
    </source>
</evidence>
<proteinExistence type="predicted"/>
<feature type="compositionally biased region" description="Low complexity" evidence="1">
    <location>
        <begin position="41"/>
        <end position="64"/>
    </location>
</feature>